<protein>
    <submittedName>
        <fullName evidence="1">Uncharacterized protein</fullName>
    </submittedName>
</protein>
<dbReference type="RefSeq" id="WP_194110619.1">
    <property type="nucleotide sequence ID" value="NZ_JADFFL010000002.1"/>
</dbReference>
<organism evidence="1 2">
    <name type="scientific">Mucilaginibacter myungsuensis</name>
    <dbReference type="NCBI Taxonomy" id="649104"/>
    <lineage>
        <taxon>Bacteria</taxon>
        <taxon>Pseudomonadati</taxon>
        <taxon>Bacteroidota</taxon>
        <taxon>Sphingobacteriia</taxon>
        <taxon>Sphingobacteriales</taxon>
        <taxon>Sphingobacteriaceae</taxon>
        <taxon>Mucilaginibacter</taxon>
    </lineage>
</organism>
<proteinExistence type="predicted"/>
<accession>A0A929PVV7</accession>
<name>A0A929PVV7_9SPHI</name>
<gene>
    <name evidence="1" type="ORF">IRJ16_06010</name>
</gene>
<keyword evidence="2" id="KW-1185">Reference proteome</keyword>
<dbReference type="Proteomes" id="UP000622475">
    <property type="component" value="Unassembled WGS sequence"/>
</dbReference>
<dbReference type="EMBL" id="JADFFL010000002">
    <property type="protein sequence ID" value="MBE9661431.1"/>
    <property type="molecule type" value="Genomic_DNA"/>
</dbReference>
<dbReference type="AlphaFoldDB" id="A0A929PVV7"/>
<comment type="caution">
    <text evidence="1">The sequence shown here is derived from an EMBL/GenBank/DDBJ whole genome shotgun (WGS) entry which is preliminary data.</text>
</comment>
<reference evidence="1" key="1">
    <citation type="submission" date="2020-10" db="EMBL/GenBank/DDBJ databases">
        <title>Mucilaginibacter mali sp. nov., isolated from rhizosphere soil of apple orchard.</title>
        <authorList>
            <person name="Lee J.-S."/>
            <person name="Kim H.S."/>
            <person name="Kim J.-S."/>
        </authorList>
    </citation>
    <scope>NUCLEOTIDE SEQUENCE</scope>
    <source>
        <strain evidence="1">KCTC 22746</strain>
    </source>
</reference>
<sequence>MARSKRKTPIFGQTTASSEKLDKRRWNRVFRRITKTKLGLEDETPVRMEEVSNVWDGAKDGKHYYSGHTLKDLRK</sequence>
<evidence type="ECO:0000313" key="1">
    <source>
        <dbReference type="EMBL" id="MBE9661431.1"/>
    </source>
</evidence>
<evidence type="ECO:0000313" key="2">
    <source>
        <dbReference type="Proteomes" id="UP000622475"/>
    </source>
</evidence>